<keyword evidence="5" id="KW-1185">Reference proteome</keyword>
<name>A0A919BC29_STRFL</name>
<protein>
    <submittedName>
        <fullName evidence="4">4'-phosphopantetheinyl transferase</fullName>
    </submittedName>
</protein>
<evidence type="ECO:0000256" key="2">
    <source>
        <dbReference type="ARBA" id="ARBA00022679"/>
    </source>
</evidence>
<dbReference type="InterPro" id="IPR008278">
    <property type="entry name" value="4-PPantetheinyl_Trfase_dom"/>
</dbReference>
<dbReference type="RefSeq" id="WP_150235341.1">
    <property type="nucleotide sequence ID" value="NZ_BNBE01000001.1"/>
</dbReference>
<accession>A0A919BC29</accession>
<dbReference type="InterPro" id="IPR050559">
    <property type="entry name" value="P-Pant_transferase_sf"/>
</dbReference>
<dbReference type="Gene3D" id="3.90.470.20">
    <property type="entry name" value="4'-phosphopantetheinyl transferase domain"/>
    <property type="match status" value="2"/>
</dbReference>
<evidence type="ECO:0000313" key="4">
    <source>
        <dbReference type="EMBL" id="GHF78637.1"/>
    </source>
</evidence>
<dbReference type="Proteomes" id="UP000632849">
    <property type="component" value="Unassembled WGS sequence"/>
</dbReference>
<reference evidence="4" key="1">
    <citation type="journal article" date="2014" name="Int. J. Syst. Evol. Microbiol.">
        <title>Complete genome sequence of Corynebacterium casei LMG S-19264T (=DSM 44701T), isolated from a smear-ripened cheese.</title>
        <authorList>
            <consortium name="US DOE Joint Genome Institute (JGI-PGF)"/>
            <person name="Walter F."/>
            <person name="Albersmeier A."/>
            <person name="Kalinowski J."/>
            <person name="Ruckert C."/>
        </authorList>
    </citation>
    <scope>NUCLEOTIDE SEQUENCE</scope>
    <source>
        <strain evidence="4">JCM 4122</strain>
    </source>
</reference>
<dbReference type="PANTHER" id="PTHR12215:SF10">
    <property type="entry name" value="L-AMINOADIPATE-SEMIALDEHYDE DEHYDROGENASE-PHOSPHOPANTETHEINYL TRANSFERASE"/>
    <property type="match status" value="1"/>
</dbReference>
<dbReference type="EMBL" id="BNBE01000001">
    <property type="protein sequence ID" value="GHF78637.1"/>
    <property type="molecule type" value="Genomic_DNA"/>
</dbReference>
<comment type="caution">
    <text evidence="4">The sequence shown here is derived from an EMBL/GenBank/DDBJ whole genome shotgun (WGS) entry which is preliminary data.</text>
</comment>
<proteinExistence type="inferred from homology"/>
<evidence type="ECO:0000313" key="5">
    <source>
        <dbReference type="Proteomes" id="UP000632849"/>
    </source>
</evidence>
<gene>
    <name evidence="4" type="ORF">GCM10017667_02540</name>
</gene>
<dbReference type="GO" id="GO:0005829">
    <property type="term" value="C:cytosol"/>
    <property type="evidence" value="ECO:0007669"/>
    <property type="project" value="TreeGrafter"/>
</dbReference>
<dbReference type="GO" id="GO:0008897">
    <property type="term" value="F:holo-[acyl-carrier-protein] synthase activity"/>
    <property type="evidence" value="ECO:0007669"/>
    <property type="project" value="InterPro"/>
</dbReference>
<dbReference type="GeneID" id="95663264"/>
<keyword evidence="2 4" id="KW-0808">Transferase</keyword>
<dbReference type="InterPro" id="IPR037143">
    <property type="entry name" value="4-PPantetheinyl_Trfase_dom_sf"/>
</dbReference>
<dbReference type="GO" id="GO:0000287">
    <property type="term" value="F:magnesium ion binding"/>
    <property type="evidence" value="ECO:0007669"/>
    <property type="project" value="InterPro"/>
</dbReference>
<dbReference type="PANTHER" id="PTHR12215">
    <property type="entry name" value="PHOSPHOPANTETHEINE TRANSFERASE"/>
    <property type="match status" value="1"/>
</dbReference>
<feature type="domain" description="4'-phosphopantetheinyl transferase" evidence="3">
    <location>
        <begin position="136"/>
        <end position="197"/>
    </location>
</feature>
<comment type="similarity">
    <text evidence="1">Belongs to the P-Pant transferase superfamily. Gsp/Sfp/HetI/AcpT family.</text>
</comment>
<evidence type="ECO:0000259" key="3">
    <source>
        <dbReference type="Pfam" id="PF01648"/>
    </source>
</evidence>
<sequence>MTGHATLAPERPAPARHAAPLAAVPSDRLDLWLVRAPQGADATALDRSDLDAAESRRADSFIRPADGLLYAAAHVALRRLLGHYTGRHPADLRFVREPCPGCGGAHGRPAVADAPSLHFSLSHSSGLALVGVAAVPVGVDVERLPRDETVELCVAALHPGEQAELSDTGGRERTELFGRIWTRKEAYLKGIGTGLSRAPSEDYLGAARDRHPEGWSVLDVPCGPGHAASAAVRGPAPRVVEVRTLPGAWLQGRPYDRTAAPALPAR</sequence>
<evidence type="ECO:0000256" key="1">
    <source>
        <dbReference type="ARBA" id="ARBA00010990"/>
    </source>
</evidence>
<organism evidence="4 5">
    <name type="scientific">Streptomyces filamentosus</name>
    <name type="common">Streptomyces roseosporus</name>
    <dbReference type="NCBI Taxonomy" id="67294"/>
    <lineage>
        <taxon>Bacteria</taxon>
        <taxon>Bacillati</taxon>
        <taxon>Actinomycetota</taxon>
        <taxon>Actinomycetes</taxon>
        <taxon>Kitasatosporales</taxon>
        <taxon>Streptomycetaceae</taxon>
        <taxon>Streptomyces</taxon>
    </lineage>
</organism>
<dbReference type="SUPFAM" id="SSF56214">
    <property type="entry name" value="4'-phosphopantetheinyl transferase"/>
    <property type="match status" value="2"/>
</dbReference>
<dbReference type="GO" id="GO:0019878">
    <property type="term" value="P:lysine biosynthetic process via aminoadipic acid"/>
    <property type="evidence" value="ECO:0007669"/>
    <property type="project" value="TreeGrafter"/>
</dbReference>
<dbReference type="Pfam" id="PF01648">
    <property type="entry name" value="ACPS"/>
    <property type="match status" value="1"/>
</dbReference>
<reference evidence="4" key="2">
    <citation type="submission" date="2020-09" db="EMBL/GenBank/DDBJ databases">
        <authorList>
            <person name="Sun Q."/>
            <person name="Ohkuma M."/>
        </authorList>
    </citation>
    <scope>NUCLEOTIDE SEQUENCE</scope>
    <source>
        <strain evidence="4">JCM 4122</strain>
    </source>
</reference>
<dbReference type="AlphaFoldDB" id="A0A919BC29"/>